<name>A0ABV4GNB8_9BRAD</name>
<evidence type="ECO:0000313" key="1">
    <source>
        <dbReference type="EMBL" id="MEY9473432.1"/>
    </source>
</evidence>
<gene>
    <name evidence="1" type="ORF">ABH992_005831</name>
</gene>
<dbReference type="RefSeq" id="WP_157785182.1">
    <property type="nucleotide sequence ID" value="NZ_JBGBYD010000002.1"/>
</dbReference>
<organism evidence="1 2">
    <name type="scientific">Bradyrhizobium yuanmingense</name>
    <dbReference type="NCBI Taxonomy" id="108015"/>
    <lineage>
        <taxon>Bacteria</taxon>
        <taxon>Pseudomonadati</taxon>
        <taxon>Pseudomonadota</taxon>
        <taxon>Alphaproteobacteria</taxon>
        <taxon>Hyphomicrobiales</taxon>
        <taxon>Nitrobacteraceae</taxon>
        <taxon>Bradyrhizobium</taxon>
    </lineage>
</organism>
<dbReference type="EMBL" id="JBGBZN010000002">
    <property type="protein sequence ID" value="MEY9473432.1"/>
    <property type="molecule type" value="Genomic_DNA"/>
</dbReference>
<reference evidence="1 2" key="1">
    <citation type="submission" date="2024-07" db="EMBL/GenBank/DDBJ databases">
        <title>Genomic Encyclopedia of Type Strains, Phase V (KMG-V): Genome sequencing to study the core and pangenomes of soil and plant-associated prokaryotes.</title>
        <authorList>
            <person name="Whitman W."/>
        </authorList>
    </citation>
    <scope>NUCLEOTIDE SEQUENCE [LARGE SCALE GENOMIC DNA]</scope>
    <source>
        <strain evidence="1 2">USDA 222</strain>
    </source>
</reference>
<dbReference type="Proteomes" id="UP001565474">
    <property type="component" value="Unassembled WGS sequence"/>
</dbReference>
<proteinExistence type="predicted"/>
<accession>A0ABV4GNB8</accession>
<comment type="caution">
    <text evidence="1">The sequence shown here is derived from an EMBL/GenBank/DDBJ whole genome shotgun (WGS) entry which is preliminary data.</text>
</comment>
<sequence length="105" mass="11559">MREDIRFPAFHTPTDSAFQHRSPQRDSFPIRLPVGRQLMLFNVRPMAAKISAICSYAAADADVLVTSAPYLAKPRDVQVQIAAAEADRRSARLGPRKDAIAPALT</sequence>
<evidence type="ECO:0000313" key="2">
    <source>
        <dbReference type="Proteomes" id="UP001565474"/>
    </source>
</evidence>
<keyword evidence="2" id="KW-1185">Reference proteome</keyword>
<protein>
    <submittedName>
        <fullName evidence="1">Uncharacterized protein</fullName>
    </submittedName>
</protein>